<dbReference type="RefSeq" id="XP_033571896.1">
    <property type="nucleotide sequence ID" value="XM_033720958.1"/>
</dbReference>
<dbReference type="Proteomes" id="UP000504636">
    <property type="component" value="Unplaced"/>
</dbReference>
<keyword evidence="1" id="KW-0175">Coiled coil</keyword>
<evidence type="ECO:0000313" key="3">
    <source>
        <dbReference type="Proteomes" id="UP000504636"/>
    </source>
</evidence>
<evidence type="ECO:0000256" key="1">
    <source>
        <dbReference type="SAM" id="Coils"/>
    </source>
</evidence>
<organism evidence="2">
    <name type="scientific">Mytilinidion resinicola</name>
    <dbReference type="NCBI Taxonomy" id="574789"/>
    <lineage>
        <taxon>Eukaryota</taxon>
        <taxon>Fungi</taxon>
        <taxon>Dikarya</taxon>
        <taxon>Ascomycota</taxon>
        <taxon>Pezizomycotina</taxon>
        <taxon>Dothideomycetes</taxon>
        <taxon>Pleosporomycetidae</taxon>
        <taxon>Mytilinidiales</taxon>
        <taxon>Mytilinidiaceae</taxon>
        <taxon>Mytilinidion</taxon>
    </lineage>
</organism>
<feature type="coiled-coil region" evidence="1">
    <location>
        <begin position="75"/>
        <end position="109"/>
    </location>
</feature>
<dbReference type="AlphaFoldDB" id="A0A6A6Y7Z5"/>
<reference evidence="4" key="2">
    <citation type="submission" date="2020-04" db="EMBL/GenBank/DDBJ databases">
        <authorList>
            <consortium name="NCBI Genome Project"/>
        </authorList>
    </citation>
    <scope>NUCLEOTIDE SEQUENCE</scope>
    <source>
        <strain evidence="4">CBS 304.34</strain>
    </source>
</reference>
<name>A0A6A6Y7Z5_9PEZI</name>
<evidence type="ECO:0000313" key="4">
    <source>
        <dbReference type="RefSeq" id="XP_033571896.1"/>
    </source>
</evidence>
<sequence length="126" mass="14603">MPRLDYEQNVCLHCKNYHYVVNPGAEASIFDILQTKQSKLGEDNEAILSVEVLQSHTQALKCQIEIEKKKHQATRDMAQERMDAKVSDIKRLQNEIDNGKRELEAERAVWKAARQDILNTLKQIKK</sequence>
<gene>
    <name evidence="2 4" type="ORF">BDZ99DRAFT_467157</name>
</gene>
<keyword evidence="3" id="KW-1185">Reference proteome</keyword>
<protein>
    <submittedName>
        <fullName evidence="2 4">Uncharacterized protein</fullName>
    </submittedName>
</protein>
<dbReference type="GeneID" id="54461851"/>
<proteinExistence type="predicted"/>
<reference evidence="2 4" key="1">
    <citation type="journal article" date="2020" name="Stud. Mycol.">
        <title>101 Dothideomycetes genomes: a test case for predicting lifestyles and emergence of pathogens.</title>
        <authorList>
            <person name="Haridas S."/>
            <person name="Albert R."/>
            <person name="Binder M."/>
            <person name="Bloem J."/>
            <person name="Labutti K."/>
            <person name="Salamov A."/>
            <person name="Andreopoulos B."/>
            <person name="Baker S."/>
            <person name="Barry K."/>
            <person name="Bills G."/>
            <person name="Bluhm B."/>
            <person name="Cannon C."/>
            <person name="Castanera R."/>
            <person name="Culley D."/>
            <person name="Daum C."/>
            <person name="Ezra D."/>
            <person name="Gonzalez J."/>
            <person name="Henrissat B."/>
            <person name="Kuo A."/>
            <person name="Liang C."/>
            <person name="Lipzen A."/>
            <person name="Lutzoni F."/>
            <person name="Magnuson J."/>
            <person name="Mondo S."/>
            <person name="Nolan M."/>
            <person name="Ohm R."/>
            <person name="Pangilinan J."/>
            <person name="Park H.-J."/>
            <person name="Ramirez L."/>
            <person name="Alfaro M."/>
            <person name="Sun H."/>
            <person name="Tritt A."/>
            <person name="Yoshinaga Y."/>
            <person name="Zwiers L.-H."/>
            <person name="Turgeon B."/>
            <person name="Goodwin S."/>
            <person name="Spatafora J."/>
            <person name="Crous P."/>
            <person name="Grigoriev I."/>
        </authorList>
    </citation>
    <scope>NUCLEOTIDE SEQUENCE</scope>
    <source>
        <strain evidence="2 4">CBS 304.34</strain>
    </source>
</reference>
<accession>A0A6A6Y7Z5</accession>
<reference evidence="4" key="3">
    <citation type="submission" date="2025-04" db="UniProtKB">
        <authorList>
            <consortium name="RefSeq"/>
        </authorList>
    </citation>
    <scope>IDENTIFICATION</scope>
    <source>
        <strain evidence="4">CBS 304.34</strain>
    </source>
</reference>
<evidence type="ECO:0000313" key="2">
    <source>
        <dbReference type="EMBL" id="KAF2804932.1"/>
    </source>
</evidence>
<dbReference type="OrthoDB" id="10371171at2759"/>
<dbReference type="EMBL" id="MU003711">
    <property type="protein sequence ID" value="KAF2804932.1"/>
    <property type="molecule type" value="Genomic_DNA"/>
</dbReference>